<gene>
    <name evidence="2" type="ORF">RIF29_29255</name>
</gene>
<dbReference type="EMBL" id="JAYWIO010000006">
    <property type="protein sequence ID" value="KAK7255832.1"/>
    <property type="molecule type" value="Genomic_DNA"/>
</dbReference>
<protein>
    <submittedName>
        <fullName evidence="2">Uncharacterized protein</fullName>
    </submittedName>
</protein>
<sequence length="183" mass="20404">MLKLFAALAHIYNMLLLFPAVAVKIVLLMDLGVDVNIYSTFPHFLLEAFILQLLSSSIYVLVTRTTFQKSKGMQVQIYEEAQENLSRPETSSSRLQLRGKLHPGVEALTISKYISGNILQYVMLLKAAVVLGAIMGGGTDEEIERLRKYARLSKRDFSACCDAYYCSISDVPFVVATLDEKIG</sequence>
<organism evidence="2 3">
    <name type="scientific">Crotalaria pallida</name>
    <name type="common">Smooth rattlebox</name>
    <name type="synonym">Crotalaria striata</name>
    <dbReference type="NCBI Taxonomy" id="3830"/>
    <lineage>
        <taxon>Eukaryota</taxon>
        <taxon>Viridiplantae</taxon>
        <taxon>Streptophyta</taxon>
        <taxon>Embryophyta</taxon>
        <taxon>Tracheophyta</taxon>
        <taxon>Spermatophyta</taxon>
        <taxon>Magnoliopsida</taxon>
        <taxon>eudicotyledons</taxon>
        <taxon>Gunneridae</taxon>
        <taxon>Pentapetalae</taxon>
        <taxon>rosids</taxon>
        <taxon>fabids</taxon>
        <taxon>Fabales</taxon>
        <taxon>Fabaceae</taxon>
        <taxon>Papilionoideae</taxon>
        <taxon>50 kb inversion clade</taxon>
        <taxon>genistoids sensu lato</taxon>
        <taxon>core genistoids</taxon>
        <taxon>Crotalarieae</taxon>
        <taxon>Crotalaria</taxon>
    </lineage>
</organism>
<keyword evidence="1" id="KW-0472">Membrane</keyword>
<evidence type="ECO:0000256" key="1">
    <source>
        <dbReference type="SAM" id="Phobius"/>
    </source>
</evidence>
<reference evidence="2 3" key="1">
    <citation type="submission" date="2024-01" db="EMBL/GenBank/DDBJ databases">
        <title>The genomes of 5 underutilized Papilionoideae crops provide insights into root nodulation and disease resistanc.</title>
        <authorList>
            <person name="Yuan L."/>
        </authorList>
    </citation>
    <scope>NUCLEOTIDE SEQUENCE [LARGE SCALE GENOMIC DNA]</scope>
    <source>
        <strain evidence="2">ZHUSHIDOU_FW_LH</strain>
        <tissue evidence="2">Leaf</tissue>
    </source>
</reference>
<proteinExistence type="predicted"/>
<feature type="transmembrane region" description="Helical" evidence="1">
    <location>
        <begin position="41"/>
        <end position="62"/>
    </location>
</feature>
<accession>A0AAN9HVR5</accession>
<evidence type="ECO:0000313" key="3">
    <source>
        <dbReference type="Proteomes" id="UP001372338"/>
    </source>
</evidence>
<feature type="transmembrane region" description="Helical" evidence="1">
    <location>
        <begin position="12"/>
        <end position="29"/>
    </location>
</feature>
<evidence type="ECO:0000313" key="2">
    <source>
        <dbReference type="EMBL" id="KAK7255832.1"/>
    </source>
</evidence>
<name>A0AAN9HVR5_CROPI</name>
<keyword evidence="3" id="KW-1185">Reference proteome</keyword>
<comment type="caution">
    <text evidence="2">The sequence shown here is derived from an EMBL/GenBank/DDBJ whole genome shotgun (WGS) entry which is preliminary data.</text>
</comment>
<keyword evidence="1" id="KW-1133">Transmembrane helix</keyword>
<dbReference type="AlphaFoldDB" id="A0AAN9HVR5"/>
<dbReference type="Proteomes" id="UP001372338">
    <property type="component" value="Unassembled WGS sequence"/>
</dbReference>
<keyword evidence="1" id="KW-0812">Transmembrane</keyword>